<dbReference type="Gene3D" id="2.160.10.10">
    <property type="entry name" value="Hexapeptide repeat proteins"/>
    <property type="match status" value="1"/>
</dbReference>
<gene>
    <name evidence="1" type="ORF">B0I18_101611</name>
</gene>
<evidence type="ECO:0000313" key="2">
    <source>
        <dbReference type="Proteomes" id="UP000240572"/>
    </source>
</evidence>
<dbReference type="SUPFAM" id="SSF51161">
    <property type="entry name" value="Trimeric LpxA-like enzymes"/>
    <property type="match status" value="1"/>
</dbReference>
<dbReference type="AlphaFoldDB" id="A0A2P8DB85"/>
<dbReference type="OrthoDB" id="9814490at2"/>
<comment type="caution">
    <text evidence="1">The sequence shown here is derived from an EMBL/GenBank/DDBJ whole genome shotgun (WGS) entry which is preliminary data.</text>
</comment>
<dbReference type="GO" id="GO:0016740">
    <property type="term" value="F:transferase activity"/>
    <property type="evidence" value="ECO:0007669"/>
    <property type="project" value="UniProtKB-KW"/>
</dbReference>
<dbReference type="EMBL" id="PYGD01000001">
    <property type="protein sequence ID" value="PSK94455.1"/>
    <property type="molecule type" value="Genomic_DNA"/>
</dbReference>
<reference evidence="1 2" key="1">
    <citation type="submission" date="2018-03" db="EMBL/GenBank/DDBJ databases">
        <title>Genomic Encyclopedia of Type Strains, Phase III (KMG-III): the genomes of soil and plant-associated and newly described type strains.</title>
        <authorList>
            <person name="Whitman W."/>
        </authorList>
    </citation>
    <scope>NUCLEOTIDE SEQUENCE [LARGE SCALE GENOMIC DNA]</scope>
    <source>
        <strain evidence="1 2">CGMCC 1.12700</strain>
    </source>
</reference>
<accession>A0A2P8DB85</accession>
<keyword evidence="2" id="KW-1185">Reference proteome</keyword>
<dbReference type="PANTHER" id="PTHR23416:SF78">
    <property type="entry name" value="LIPOPOLYSACCHARIDE BIOSYNTHESIS O-ACETYL TRANSFERASE WBBJ-RELATED"/>
    <property type="match status" value="1"/>
</dbReference>
<sequence length="202" mass="22605">MNIFRRISIKLSVLYYSKIINKKFKFFGRNVIMVNPLRVDGPGYIALKDNVQVNYKTWLAAQPLTGMPDCLLEIGEGTVIGNFNHIYATHRVIIGKKVLTADKVYISDNLHGYEQVDIPIMDQPIKQNKTVEIGDGTWLGEHVAVMGSKIGKNCVIAANAVVTKDIPDYCVAAGIPAVIIKRYHTGKKAWLRTRKDGTFLED</sequence>
<dbReference type="CDD" id="cd04647">
    <property type="entry name" value="LbH_MAT_like"/>
    <property type="match status" value="1"/>
</dbReference>
<evidence type="ECO:0000313" key="1">
    <source>
        <dbReference type="EMBL" id="PSK94455.1"/>
    </source>
</evidence>
<proteinExistence type="predicted"/>
<name>A0A2P8DB85_9BACT</name>
<dbReference type="PANTHER" id="PTHR23416">
    <property type="entry name" value="SIALIC ACID SYNTHASE-RELATED"/>
    <property type="match status" value="1"/>
</dbReference>
<dbReference type="InterPro" id="IPR051159">
    <property type="entry name" value="Hexapeptide_acetyltransf"/>
</dbReference>
<dbReference type="Proteomes" id="UP000240572">
    <property type="component" value="Unassembled WGS sequence"/>
</dbReference>
<protein>
    <submittedName>
        <fullName evidence="1">Transferase family hexapeptide repeat protein</fullName>
    </submittedName>
</protein>
<dbReference type="InterPro" id="IPR011004">
    <property type="entry name" value="Trimer_LpxA-like_sf"/>
</dbReference>
<dbReference type="RefSeq" id="WP_106521158.1">
    <property type="nucleotide sequence ID" value="NZ_PYGD01000001.1"/>
</dbReference>
<keyword evidence="1" id="KW-0808">Transferase</keyword>
<organism evidence="1 2">
    <name type="scientific">Taibaiella chishuiensis</name>
    <dbReference type="NCBI Taxonomy" id="1434707"/>
    <lineage>
        <taxon>Bacteria</taxon>
        <taxon>Pseudomonadati</taxon>
        <taxon>Bacteroidota</taxon>
        <taxon>Chitinophagia</taxon>
        <taxon>Chitinophagales</taxon>
        <taxon>Chitinophagaceae</taxon>
        <taxon>Taibaiella</taxon>
    </lineage>
</organism>